<dbReference type="Proteomes" id="UP000276103">
    <property type="component" value="Unassembled WGS sequence"/>
</dbReference>
<dbReference type="PIRSF" id="PIRSF005897">
    <property type="entry name" value="RR_PatA"/>
    <property type="match status" value="1"/>
</dbReference>
<feature type="modified residue" description="4-aspartylphosphate" evidence="3">
    <location>
        <position position="309"/>
    </location>
</feature>
<comment type="subcellular location">
    <subcellularLocation>
        <location evidence="2">Cell septum</location>
    </subcellularLocation>
</comment>
<dbReference type="GO" id="GO:0000160">
    <property type="term" value="P:phosphorelay signal transduction system"/>
    <property type="evidence" value="ECO:0007669"/>
    <property type="project" value="UniProtKB-KW"/>
</dbReference>
<dbReference type="PANTHER" id="PTHR44591:SF23">
    <property type="entry name" value="CHEY SUBFAMILY"/>
    <property type="match status" value="1"/>
</dbReference>
<dbReference type="InterPro" id="IPR050595">
    <property type="entry name" value="Bact_response_regulator"/>
</dbReference>
<gene>
    <name evidence="5" type="ORF">DSM107003_03970</name>
</gene>
<dbReference type="AlphaFoldDB" id="A0A433V145"/>
<comment type="induction">
    <text evidence="2">By nitrogen starvation.</text>
</comment>
<dbReference type="PROSITE" id="PS50110">
    <property type="entry name" value="RESPONSE_REGULATORY"/>
    <property type="match status" value="1"/>
</dbReference>
<dbReference type="Pfam" id="PF00072">
    <property type="entry name" value="Response_reg"/>
    <property type="match status" value="1"/>
</dbReference>
<keyword evidence="6" id="KW-1185">Reference proteome</keyword>
<keyword evidence="2" id="KW-0364">Heterocyst</keyword>
<dbReference type="RefSeq" id="WP_127051980.1">
    <property type="nucleotide sequence ID" value="NZ_RSCM01000001.1"/>
</dbReference>
<proteinExistence type="evidence at transcript level"/>
<dbReference type="OrthoDB" id="494542at2"/>
<evidence type="ECO:0000256" key="1">
    <source>
        <dbReference type="ARBA" id="ARBA00022553"/>
    </source>
</evidence>
<evidence type="ECO:0000313" key="6">
    <source>
        <dbReference type="Proteomes" id="UP000276103"/>
    </source>
</evidence>
<sequence>MNLDTLLQEFKKCSLLQHNGQLSIQGVQGNKWTFYYQLGQIVWATGGVHPRRRWLRNMDLICPEIDIDKIELRDENILIEYWDYLLLENLYHTGQIQQKQFNDFVTHTIGEILFDLAQQVNVADFSCEINQDTILKALMISTSTNMFIKAMQDAWHNWLQAGLRKISPNLSPVIRQPEKLRQQVSKSFYKNFERLINGQHTLLDLAAKMRQSVLAVTHSLRLFIDKGIVELIEVPDLPSSIIKMQQSFNYKQLNQENSPLIACVDDSFLACEILESIIVSNGMRFLGIQDPLQALPILIQHQPNLIFLDLIMPVSSGYEICEQLRRCSYFANTPIVILTGSEGVFDRFRAKVFGADDFINKPVYNDNVMQIVYQYLQTKSSEIINIPELILSD</sequence>
<dbReference type="SUPFAM" id="SSF52172">
    <property type="entry name" value="CheY-like"/>
    <property type="match status" value="1"/>
</dbReference>
<dbReference type="PANTHER" id="PTHR44591">
    <property type="entry name" value="STRESS RESPONSE REGULATOR PROTEIN 1"/>
    <property type="match status" value="1"/>
</dbReference>
<keyword evidence="2" id="KW-0902">Two-component regulatory system</keyword>
<dbReference type="EMBL" id="RSCM01000001">
    <property type="protein sequence ID" value="RUS99813.1"/>
    <property type="molecule type" value="Genomic_DNA"/>
</dbReference>
<accession>A0A433V145</accession>
<evidence type="ECO:0000256" key="2">
    <source>
        <dbReference type="PIRNR" id="PIRNR005897"/>
    </source>
</evidence>
<dbReference type="GO" id="GO:0030428">
    <property type="term" value="C:cell septum"/>
    <property type="evidence" value="ECO:0007669"/>
    <property type="project" value="UniProtKB-SubCell"/>
</dbReference>
<dbReference type="InterPro" id="IPR001789">
    <property type="entry name" value="Sig_transdc_resp-reg_receiver"/>
</dbReference>
<dbReference type="SMART" id="SM00448">
    <property type="entry name" value="REC"/>
    <property type="match status" value="1"/>
</dbReference>
<comment type="function">
    <text evidence="2">Controls heterocyst pattern formation.</text>
</comment>
<evidence type="ECO:0000313" key="5">
    <source>
        <dbReference type="EMBL" id="RUS99813.1"/>
    </source>
</evidence>
<name>A0A433V145_ANAVA</name>
<protein>
    <recommendedName>
        <fullName evidence="2">Protein PatA</fullName>
    </recommendedName>
</protein>
<feature type="domain" description="Response regulatory" evidence="4">
    <location>
        <begin position="260"/>
        <end position="376"/>
    </location>
</feature>
<dbReference type="Gene3D" id="3.40.50.2300">
    <property type="match status" value="1"/>
</dbReference>
<evidence type="ECO:0000256" key="3">
    <source>
        <dbReference type="PROSITE-ProRule" id="PRU00169"/>
    </source>
</evidence>
<keyword evidence="1 3" id="KW-0597">Phosphoprotein</keyword>
<dbReference type="GO" id="GO:0043158">
    <property type="term" value="P:heterocyst development"/>
    <property type="evidence" value="ECO:0007669"/>
    <property type="project" value="UniProtKB-KW"/>
</dbReference>
<reference evidence="5 6" key="1">
    <citation type="journal article" date="2019" name="Genome Biol. Evol.">
        <title>Day and night: Metabolic profiles and evolutionary relationships of six axenic non-marine cyanobacteria.</title>
        <authorList>
            <person name="Will S.E."/>
            <person name="Henke P."/>
            <person name="Boedeker C."/>
            <person name="Huang S."/>
            <person name="Brinkmann H."/>
            <person name="Rohde M."/>
            <person name="Jarek M."/>
            <person name="Friedl T."/>
            <person name="Seufert S."/>
            <person name="Schumacher M."/>
            <person name="Overmann J."/>
            <person name="Neumann-Schaal M."/>
            <person name="Petersen J."/>
        </authorList>
    </citation>
    <scope>NUCLEOTIDE SEQUENCE [LARGE SCALE GENOMIC DNA]</scope>
    <source>
        <strain evidence="5 6">SAG 1403-4b</strain>
    </source>
</reference>
<organism evidence="5 6">
    <name type="scientific">Trichormus variabilis SAG 1403-4b</name>
    <dbReference type="NCBI Taxonomy" id="447716"/>
    <lineage>
        <taxon>Bacteria</taxon>
        <taxon>Bacillati</taxon>
        <taxon>Cyanobacteriota</taxon>
        <taxon>Cyanophyceae</taxon>
        <taxon>Nostocales</taxon>
        <taxon>Nostocaceae</taxon>
        <taxon>Trichormus</taxon>
    </lineage>
</organism>
<dbReference type="InterPro" id="IPR011006">
    <property type="entry name" value="CheY-like_superfamily"/>
</dbReference>
<comment type="caution">
    <text evidence="5">The sequence shown here is derived from an EMBL/GenBank/DDBJ whole genome shotgun (WGS) entry which is preliminary data.</text>
</comment>
<evidence type="ECO:0000259" key="4">
    <source>
        <dbReference type="PROSITE" id="PS50110"/>
    </source>
</evidence>
<dbReference type="InterPro" id="IPR024186">
    <property type="entry name" value="Sig_transdc_resp-reg_PatA"/>
</dbReference>